<name>A0A011V194_9HYPH</name>
<dbReference type="STRING" id="69279.BG36_15655"/>
<dbReference type="InterPro" id="IPR009843">
    <property type="entry name" value="DUF1403"/>
</dbReference>
<evidence type="ECO:0008006" key="3">
    <source>
        <dbReference type="Google" id="ProtNLM"/>
    </source>
</evidence>
<dbReference type="RefSeq" id="WP_035031627.1">
    <property type="nucleotide sequence ID" value="NZ_KK073905.1"/>
</dbReference>
<accession>A0A011V194</accession>
<proteinExistence type="predicted"/>
<evidence type="ECO:0000313" key="1">
    <source>
        <dbReference type="EMBL" id="EXL02205.1"/>
    </source>
</evidence>
<dbReference type="eggNOG" id="ENOG502Z8P4">
    <property type="taxonomic scope" value="Bacteria"/>
</dbReference>
<sequence length="317" mass="32963">MDSFAAAPRPCFAFATALPRWVLAETHEASAVDAAFAAGIALKSVDDLVRAKPVWAGCWRARQGLKCAAAAVRLMGRSADEAALRDAVALTAAGDDPGPAGKVFRALGRLAGRKPGLSATAITELAGGLGLVWDDRLAAAVDHADAARQAGRPAPFAAAELVTVIHGARPDAEVLAWVLADVLIAEQLEWPQPVPLLMAERYGPAFRTLQGRGRVSPGDAAFARAICLALVEGVGAALRSAGEIARRADRLLAVAPKVRTKGAGAVIGKLLDEDAVPASAPGSNLSRWASTRLFERLEGFGAVRELSGRASFRIFGL</sequence>
<organism evidence="1 2">
    <name type="scientific">Aquamicrobium defluvii</name>
    <dbReference type="NCBI Taxonomy" id="69279"/>
    <lineage>
        <taxon>Bacteria</taxon>
        <taxon>Pseudomonadati</taxon>
        <taxon>Pseudomonadota</taxon>
        <taxon>Alphaproteobacteria</taxon>
        <taxon>Hyphomicrobiales</taxon>
        <taxon>Phyllobacteriaceae</taxon>
        <taxon>Aquamicrobium</taxon>
    </lineage>
</organism>
<evidence type="ECO:0000313" key="2">
    <source>
        <dbReference type="Proteomes" id="UP000019849"/>
    </source>
</evidence>
<comment type="caution">
    <text evidence="1">The sequence shown here is derived from an EMBL/GenBank/DDBJ whole genome shotgun (WGS) entry which is preliminary data.</text>
</comment>
<reference evidence="1 2" key="1">
    <citation type="submission" date="2014-02" db="EMBL/GenBank/DDBJ databases">
        <title>Aquamicrobium defluvii Genome sequencing.</title>
        <authorList>
            <person name="Wang X."/>
        </authorList>
    </citation>
    <scope>NUCLEOTIDE SEQUENCE [LARGE SCALE GENOMIC DNA]</scope>
    <source>
        <strain evidence="1 2">W13Z1</strain>
    </source>
</reference>
<gene>
    <name evidence="1" type="ORF">BG36_15655</name>
</gene>
<dbReference type="Proteomes" id="UP000019849">
    <property type="component" value="Unassembled WGS sequence"/>
</dbReference>
<dbReference type="PATRIC" id="fig|69279.3.peg.4194"/>
<dbReference type="HOGENOM" id="CLU_077136_0_0_5"/>
<dbReference type="EMBL" id="JENY01000033">
    <property type="protein sequence ID" value="EXL02205.1"/>
    <property type="molecule type" value="Genomic_DNA"/>
</dbReference>
<dbReference type="AlphaFoldDB" id="A0A011V194"/>
<protein>
    <recommendedName>
        <fullName evidence="3">DUF1403 family protein</fullName>
    </recommendedName>
</protein>
<dbReference type="Pfam" id="PF07183">
    <property type="entry name" value="DUF1403"/>
    <property type="match status" value="1"/>
</dbReference>